<dbReference type="SUPFAM" id="SSF56300">
    <property type="entry name" value="Metallo-dependent phosphatases"/>
    <property type="match status" value="1"/>
</dbReference>
<evidence type="ECO:0000256" key="11">
    <source>
        <dbReference type="ARBA" id="ARBA00023211"/>
    </source>
</evidence>
<proteinExistence type="inferred from homology"/>
<comment type="similarity">
    <text evidence="4">Belongs to the PPP phosphatase family. PP-5 (PP-T) subfamily.</text>
</comment>
<keyword evidence="10" id="KW-0904">Protein phosphatase</keyword>
<dbReference type="PRINTS" id="PR00114">
    <property type="entry name" value="STPHPHTASE"/>
</dbReference>
<name>A0A6B2L3D0_9EUKA</name>
<dbReference type="EMBL" id="GIBP01002389">
    <property type="protein sequence ID" value="NDV31358.1"/>
    <property type="molecule type" value="Transcribed_RNA"/>
</dbReference>
<sequence length="423" mass="47824">MKMENFGLAIQDSDTALSLDGEYIKAFYRRGSANLVLGKHEEALKDFKEVVKMHPKDKDARKKFDECQKAIRSAKFAAAISMEHDKRSAFENVDFETMVVEPEYDGPHLENGKVTLEFVQKLVEHFKNQKNLHKKYCWQILVEVKKFFEKQPNIVDVPIKENDKITVCGDVHGQYYDLLNIFSLNGYPSEKNQYLFNGDFVDRGSFSCEVIILFFAYKLLYPSNFFMARGNHESRAMNKIYGFEGEVKHKYPSVPFEAFAEVFDNLPLAHIIGEKIYVVHGGLFGEDGVLINDIQTLNRKMEPPSGGLMADMLWADPQMGPGWAPSKRGVGKSFGPDVTKRFLTSNNLSLVIRSHEVKTKGYQVEQGGLLVTLFSAPNYCDQVGNMGAFAVITDDLIPQYTSFAHVPHPNVPPMAYASPLFGL</sequence>
<comment type="cofactor">
    <cofactor evidence="1">
        <name>Mn(2+)</name>
        <dbReference type="ChEBI" id="CHEBI:29035"/>
    </cofactor>
</comment>
<dbReference type="AlphaFoldDB" id="A0A6B2L3D0"/>
<keyword evidence="8" id="KW-0378">Hydrolase</keyword>
<dbReference type="PANTHER" id="PTHR45668">
    <property type="entry name" value="SERINE/THREONINE-PROTEIN PHOSPHATASE 5-RELATED"/>
    <property type="match status" value="1"/>
</dbReference>
<evidence type="ECO:0000256" key="6">
    <source>
        <dbReference type="ARBA" id="ARBA00022723"/>
    </source>
</evidence>
<evidence type="ECO:0000256" key="16">
    <source>
        <dbReference type="PIRSR" id="PIRSR033096-1"/>
    </source>
</evidence>
<evidence type="ECO:0000256" key="14">
    <source>
        <dbReference type="ARBA" id="ARBA00048832"/>
    </source>
</evidence>
<feature type="repeat" description="TPR" evidence="17">
    <location>
        <begin position="24"/>
        <end position="57"/>
    </location>
</feature>
<organism evidence="19">
    <name type="scientific">Arcella intermedia</name>
    <dbReference type="NCBI Taxonomy" id="1963864"/>
    <lineage>
        <taxon>Eukaryota</taxon>
        <taxon>Amoebozoa</taxon>
        <taxon>Tubulinea</taxon>
        <taxon>Elardia</taxon>
        <taxon>Arcellinida</taxon>
        <taxon>Sphaerothecina</taxon>
        <taxon>Arcellidae</taxon>
        <taxon>Arcella</taxon>
    </lineage>
</organism>
<accession>A0A6B2L3D0</accession>
<comment type="catalytic activity">
    <reaction evidence="14">
        <text>O-phospho-L-threonyl-[protein] + H2O = L-threonyl-[protein] + phosphate</text>
        <dbReference type="Rhea" id="RHEA:47004"/>
        <dbReference type="Rhea" id="RHEA-COMP:11060"/>
        <dbReference type="Rhea" id="RHEA-COMP:11605"/>
        <dbReference type="ChEBI" id="CHEBI:15377"/>
        <dbReference type="ChEBI" id="CHEBI:30013"/>
        <dbReference type="ChEBI" id="CHEBI:43474"/>
        <dbReference type="ChEBI" id="CHEBI:61977"/>
        <dbReference type="EC" id="3.1.3.16"/>
    </reaction>
    <physiologicalReaction direction="left-to-right" evidence="14">
        <dbReference type="Rhea" id="RHEA:47005"/>
    </physiologicalReaction>
</comment>
<comment type="subcellular location">
    <subcellularLocation>
        <location evidence="3">Nucleus</location>
    </subcellularLocation>
</comment>
<dbReference type="PROSITE" id="PS50005">
    <property type="entry name" value="TPR"/>
    <property type="match status" value="1"/>
</dbReference>
<dbReference type="InterPro" id="IPR004843">
    <property type="entry name" value="Calcineurin-like_PHP"/>
</dbReference>
<evidence type="ECO:0000256" key="4">
    <source>
        <dbReference type="ARBA" id="ARBA00008786"/>
    </source>
</evidence>
<keyword evidence="9 17" id="KW-0802">TPR repeat</keyword>
<evidence type="ECO:0000256" key="17">
    <source>
        <dbReference type="PROSITE-ProRule" id="PRU00339"/>
    </source>
</evidence>
<evidence type="ECO:0000256" key="7">
    <source>
        <dbReference type="ARBA" id="ARBA00022737"/>
    </source>
</evidence>
<dbReference type="Pfam" id="PF08321">
    <property type="entry name" value="PPP5"/>
    <property type="match status" value="1"/>
</dbReference>
<dbReference type="GO" id="GO:0005634">
    <property type="term" value="C:nucleus"/>
    <property type="evidence" value="ECO:0007669"/>
    <property type="project" value="UniProtKB-SubCell"/>
</dbReference>
<dbReference type="InterPro" id="IPR029052">
    <property type="entry name" value="Metallo-depent_PP-like"/>
</dbReference>
<protein>
    <recommendedName>
        <fullName evidence="15">Serine/threonine-protein phosphatase T</fullName>
        <ecNumber evidence="5">3.1.3.16</ecNumber>
    </recommendedName>
</protein>
<dbReference type="InterPro" id="IPR011990">
    <property type="entry name" value="TPR-like_helical_dom_sf"/>
</dbReference>
<dbReference type="PIRSF" id="PIRSF033096">
    <property type="entry name" value="PPPtase_5"/>
    <property type="match status" value="1"/>
</dbReference>
<dbReference type="PANTHER" id="PTHR45668:SF5">
    <property type="entry name" value="SERINE_THREONINE-PROTEIN PHOSPHATASE 5"/>
    <property type="match status" value="1"/>
</dbReference>
<evidence type="ECO:0000256" key="5">
    <source>
        <dbReference type="ARBA" id="ARBA00013081"/>
    </source>
</evidence>
<feature type="active site" description="Proton donor/acceptor" evidence="16">
    <location>
        <position position="232"/>
    </location>
</feature>
<dbReference type="GO" id="GO:0004722">
    <property type="term" value="F:protein serine/threonine phosphatase activity"/>
    <property type="evidence" value="ECO:0007669"/>
    <property type="project" value="UniProtKB-EC"/>
</dbReference>
<dbReference type="GO" id="GO:0046872">
    <property type="term" value="F:metal ion binding"/>
    <property type="evidence" value="ECO:0007669"/>
    <property type="project" value="UniProtKB-KW"/>
</dbReference>
<comment type="catalytic activity">
    <reaction evidence="13">
        <text>O-phospho-L-seryl-[protein] + H2O = L-seryl-[protein] + phosphate</text>
        <dbReference type="Rhea" id="RHEA:20629"/>
        <dbReference type="Rhea" id="RHEA-COMP:9863"/>
        <dbReference type="Rhea" id="RHEA-COMP:11604"/>
        <dbReference type="ChEBI" id="CHEBI:15377"/>
        <dbReference type="ChEBI" id="CHEBI:29999"/>
        <dbReference type="ChEBI" id="CHEBI:43474"/>
        <dbReference type="ChEBI" id="CHEBI:83421"/>
        <dbReference type="EC" id="3.1.3.16"/>
    </reaction>
    <physiologicalReaction direction="left-to-right" evidence="13">
        <dbReference type="Rhea" id="RHEA:20630"/>
    </physiologicalReaction>
</comment>
<dbReference type="CDD" id="cd07417">
    <property type="entry name" value="MPP_PP5_C"/>
    <property type="match status" value="1"/>
</dbReference>
<dbReference type="SUPFAM" id="SSF48452">
    <property type="entry name" value="TPR-like"/>
    <property type="match status" value="1"/>
</dbReference>
<feature type="domain" description="Serine/threonine specific protein phosphatases" evidence="18">
    <location>
        <begin position="132"/>
        <end position="407"/>
    </location>
</feature>
<reference evidence="19" key="1">
    <citation type="journal article" date="2020" name="J. Eukaryot. Microbiol.">
        <title>De novo Sequencing, Assembly and Annotation of the Transcriptome for the Free-Living Testate Amoeba Arcella intermedia.</title>
        <authorList>
            <person name="Ribeiro G.M."/>
            <person name="Porfirio-Sousa A.L."/>
            <person name="Maurer-Alcala X.X."/>
            <person name="Katz L.A."/>
            <person name="Lahr D.J.G."/>
        </authorList>
    </citation>
    <scope>NUCLEOTIDE SEQUENCE</scope>
</reference>
<dbReference type="InterPro" id="IPR019734">
    <property type="entry name" value="TPR_rpt"/>
</dbReference>
<dbReference type="Gene3D" id="3.60.21.10">
    <property type="match status" value="1"/>
</dbReference>
<evidence type="ECO:0000256" key="15">
    <source>
        <dbReference type="ARBA" id="ARBA00073946"/>
    </source>
</evidence>
<comment type="cofactor">
    <cofactor evidence="2">
        <name>Mg(2+)</name>
        <dbReference type="ChEBI" id="CHEBI:18420"/>
    </cofactor>
</comment>
<dbReference type="GO" id="GO:0005737">
    <property type="term" value="C:cytoplasm"/>
    <property type="evidence" value="ECO:0007669"/>
    <property type="project" value="UniProtKB-ARBA"/>
</dbReference>
<evidence type="ECO:0000256" key="12">
    <source>
        <dbReference type="ARBA" id="ARBA00023242"/>
    </source>
</evidence>
<evidence type="ECO:0000256" key="2">
    <source>
        <dbReference type="ARBA" id="ARBA00001946"/>
    </source>
</evidence>
<keyword evidence="6" id="KW-0479">Metal-binding</keyword>
<evidence type="ECO:0000256" key="13">
    <source>
        <dbReference type="ARBA" id="ARBA00047986"/>
    </source>
</evidence>
<dbReference type="PROSITE" id="PS50293">
    <property type="entry name" value="TPR_REGION"/>
    <property type="match status" value="1"/>
</dbReference>
<dbReference type="SMART" id="SM00156">
    <property type="entry name" value="PP2Ac"/>
    <property type="match status" value="1"/>
</dbReference>
<dbReference type="Pfam" id="PF00149">
    <property type="entry name" value="Metallophos"/>
    <property type="match status" value="1"/>
</dbReference>
<keyword evidence="7" id="KW-0677">Repeat</keyword>
<dbReference type="InterPro" id="IPR006186">
    <property type="entry name" value="Ser/Thr-sp_prot-phosphatase"/>
</dbReference>
<dbReference type="SMART" id="SM00028">
    <property type="entry name" value="TPR"/>
    <property type="match status" value="1"/>
</dbReference>
<evidence type="ECO:0000259" key="18">
    <source>
        <dbReference type="SMART" id="SM00156"/>
    </source>
</evidence>
<keyword evidence="12" id="KW-0539">Nucleus</keyword>
<evidence type="ECO:0000256" key="3">
    <source>
        <dbReference type="ARBA" id="ARBA00004123"/>
    </source>
</evidence>
<dbReference type="FunFam" id="3.60.21.10:FF:000036">
    <property type="entry name" value="Serine/threonine protein phosphatase 5"/>
    <property type="match status" value="1"/>
</dbReference>
<keyword evidence="11" id="KW-0464">Manganese</keyword>
<dbReference type="InterPro" id="IPR041753">
    <property type="entry name" value="PP5_C"/>
</dbReference>
<evidence type="ECO:0000256" key="8">
    <source>
        <dbReference type="ARBA" id="ARBA00022801"/>
    </source>
</evidence>
<evidence type="ECO:0000313" key="19">
    <source>
        <dbReference type="EMBL" id="NDV31358.1"/>
    </source>
</evidence>
<dbReference type="InterPro" id="IPR013235">
    <property type="entry name" value="PPP_dom"/>
</dbReference>
<evidence type="ECO:0000256" key="9">
    <source>
        <dbReference type="ARBA" id="ARBA00022803"/>
    </source>
</evidence>
<evidence type="ECO:0000256" key="10">
    <source>
        <dbReference type="ARBA" id="ARBA00022912"/>
    </source>
</evidence>
<dbReference type="InterPro" id="IPR051134">
    <property type="entry name" value="PPP_phosphatase"/>
</dbReference>
<evidence type="ECO:0000256" key="1">
    <source>
        <dbReference type="ARBA" id="ARBA00001936"/>
    </source>
</evidence>
<dbReference type="Gene3D" id="1.25.40.10">
    <property type="entry name" value="Tetratricopeptide repeat domain"/>
    <property type="match status" value="1"/>
</dbReference>
<dbReference type="EC" id="3.1.3.16" evidence="5"/>